<evidence type="ECO:0000313" key="1">
    <source>
        <dbReference type="EMBL" id="EJW97656.1"/>
    </source>
</evidence>
<protein>
    <submittedName>
        <fullName evidence="1">Uncharacterized protein</fullName>
    </submittedName>
</protein>
<accession>J9FRT8</accession>
<dbReference type="AlphaFoldDB" id="J9FRT8"/>
<feature type="non-terminal residue" evidence="1">
    <location>
        <position position="120"/>
    </location>
</feature>
<gene>
    <name evidence="1" type="ORF">EVA_14237</name>
</gene>
<reference evidence="1" key="1">
    <citation type="journal article" date="2012" name="PLoS ONE">
        <title>Gene sets for utilization of primary and secondary nutrition supplies in the distal gut of endangered iberian lynx.</title>
        <authorList>
            <person name="Alcaide M."/>
            <person name="Messina E."/>
            <person name="Richter M."/>
            <person name="Bargiela R."/>
            <person name="Peplies J."/>
            <person name="Huws S.A."/>
            <person name="Newbold C.J."/>
            <person name="Golyshin P.N."/>
            <person name="Simon M.A."/>
            <person name="Lopez G."/>
            <person name="Yakimov M.M."/>
            <person name="Ferrer M."/>
        </authorList>
    </citation>
    <scope>NUCLEOTIDE SEQUENCE</scope>
</reference>
<dbReference type="EMBL" id="AMCI01004651">
    <property type="protein sequence ID" value="EJW97656.1"/>
    <property type="molecule type" value="Genomic_DNA"/>
</dbReference>
<sequence length="120" mass="13571">MDLSGNDQIGFVQFDMRTDDGQPDQTIIAEGAETFNMAPNWRVLGATKIDGIGSEWKTYTLMFQNTGAYTMFNIFHPQMSQGEVLGNIYVDNFRVYQVNPYVKMPVLHGHSCYTGKSFNV</sequence>
<organism evidence="1">
    <name type="scientific">gut metagenome</name>
    <dbReference type="NCBI Taxonomy" id="749906"/>
    <lineage>
        <taxon>unclassified sequences</taxon>
        <taxon>metagenomes</taxon>
        <taxon>organismal metagenomes</taxon>
    </lineage>
</organism>
<name>J9FRT8_9ZZZZ</name>
<comment type="caution">
    <text evidence="1">The sequence shown here is derived from an EMBL/GenBank/DDBJ whole genome shotgun (WGS) entry which is preliminary data.</text>
</comment>
<proteinExistence type="predicted"/>